<sequence length="270" mass="29635">MEVYTLKAFPNYRPVFVHFTGVIFYGIFASGEKQPWASAPEEAMCNWQPPTDLPPEMTHSDYGYFDGGSRGQPQGKQASGVAAAMGAAPTPQAHGQFDSVTSGGYGYNQGEEASTMNRSTADRTYAQSHDYNQGLNGTSVCINILTQNISLFSPTILIGYNVNHLDIAPRYASILMGLSNGVGTISGMVCPLTTELLTRGEVIFFTYPRYVETFQRKEGWATVFLIASLVHFTGVIFYGIFCLWRENNLGLLLRKRPCATGQPPTDLLPK</sequence>
<reference evidence="6 7" key="1">
    <citation type="submission" date="2019-04" db="EMBL/GenBank/DDBJ databases">
        <title>Annotation for the trematode Fasciola gigantica.</title>
        <authorList>
            <person name="Choi Y.-J."/>
        </authorList>
    </citation>
    <scope>NUCLEOTIDE SEQUENCE [LARGE SCALE GENOMIC DNA]</scope>
    <source>
        <strain evidence="6">Uganda_cow_1</strain>
    </source>
</reference>
<proteinExistence type="predicted"/>
<dbReference type="STRING" id="46835.A0A504Y8D3"/>
<keyword evidence="4 5" id="KW-0472">Membrane</keyword>
<evidence type="ECO:0000313" key="6">
    <source>
        <dbReference type="EMBL" id="TPP57762.1"/>
    </source>
</evidence>
<evidence type="ECO:0000256" key="4">
    <source>
        <dbReference type="ARBA" id="ARBA00023136"/>
    </source>
</evidence>
<gene>
    <name evidence="6" type="ORF">FGIG_11130</name>
</gene>
<accession>A0A504Y8D3</accession>
<keyword evidence="7" id="KW-1185">Reference proteome</keyword>
<evidence type="ECO:0000256" key="1">
    <source>
        <dbReference type="ARBA" id="ARBA00004141"/>
    </source>
</evidence>
<evidence type="ECO:0000256" key="5">
    <source>
        <dbReference type="SAM" id="Phobius"/>
    </source>
</evidence>
<dbReference type="EMBL" id="SUNJ01012787">
    <property type="protein sequence ID" value="TPP57762.1"/>
    <property type="molecule type" value="Genomic_DNA"/>
</dbReference>
<organism evidence="6 7">
    <name type="scientific">Fasciola gigantica</name>
    <name type="common">Giant liver fluke</name>
    <dbReference type="NCBI Taxonomy" id="46835"/>
    <lineage>
        <taxon>Eukaryota</taxon>
        <taxon>Metazoa</taxon>
        <taxon>Spiralia</taxon>
        <taxon>Lophotrochozoa</taxon>
        <taxon>Platyhelminthes</taxon>
        <taxon>Trematoda</taxon>
        <taxon>Digenea</taxon>
        <taxon>Plagiorchiida</taxon>
        <taxon>Echinostomata</taxon>
        <taxon>Echinostomatoidea</taxon>
        <taxon>Fasciolidae</taxon>
        <taxon>Fasciola</taxon>
    </lineage>
</organism>
<dbReference type="GO" id="GO:0060076">
    <property type="term" value="C:excitatory synapse"/>
    <property type="evidence" value="ECO:0007669"/>
    <property type="project" value="TreeGrafter"/>
</dbReference>
<protein>
    <submittedName>
        <fullName evidence="6">Vesicular glutamate transporter 3</fullName>
    </submittedName>
</protein>
<feature type="transmembrane region" description="Helical" evidence="5">
    <location>
        <begin position="219"/>
        <end position="244"/>
    </location>
</feature>
<dbReference type="GO" id="GO:0050803">
    <property type="term" value="P:regulation of synapse structure or activity"/>
    <property type="evidence" value="ECO:0007669"/>
    <property type="project" value="TreeGrafter"/>
</dbReference>
<name>A0A504Y8D3_FASGI</name>
<comment type="caution">
    <text evidence="6">The sequence shown here is derived from an EMBL/GenBank/DDBJ whole genome shotgun (WGS) entry which is preliminary data.</text>
</comment>
<dbReference type="PANTHER" id="PTHR11662:SF456">
    <property type="entry name" value="VESICULAR GLUTAMATE TRANSPORTER, ISOFORM A"/>
    <property type="match status" value="1"/>
</dbReference>
<dbReference type="GO" id="GO:0030672">
    <property type="term" value="C:synaptic vesicle membrane"/>
    <property type="evidence" value="ECO:0007669"/>
    <property type="project" value="TreeGrafter"/>
</dbReference>
<dbReference type="PANTHER" id="PTHR11662">
    <property type="entry name" value="SOLUTE CARRIER FAMILY 17"/>
    <property type="match status" value="1"/>
</dbReference>
<dbReference type="GO" id="GO:0005326">
    <property type="term" value="F:neurotransmitter transmembrane transporter activity"/>
    <property type="evidence" value="ECO:0007669"/>
    <property type="project" value="TreeGrafter"/>
</dbReference>
<keyword evidence="3 5" id="KW-1133">Transmembrane helix</keyword>
<dbReference type="GO" id="GO:0005313">
    <property type="term" value="F:L-glutamate transmembrane transporter activity"/>
    <property type="evidence" value="ECO:0007669"/>
    <property type="project" value="TreeGrafter"/>
</dbReference>
<dbReference type="Proteomes" id="UP000316759">
    <property type="component" value="Unassembled WGS sequence"/>
</dbReference>
<dbReference type="OrthoDB" id="2985014at2759"/>
<comment type="subcellular location">
    <subcellularLocation>
        <location evidence="1">Membrane</location>
        <topology evidence="1">Multi-pass membrane protein</topology>
    </subcellularLocation>
</comment>
<dbReference type="GO" id="GO:0035249">
    <property type="term" value="P:synaptic transmission, glutamatergic"/>
    <property type="evidence" value="ECO:0007669"/>
    <property type="project" value="TreeGrafter"/>
</dbReference>
<dbReference type="GO" id="GO:0098700">
    <property type="term" value="P:neurotransmitter loading into synaptic vesicle"/>
    <property type="evidence" value="ECO:0007669"/>
    <property type="project" value="TreeGrafter"/>
</dbReference>
<evidence type="ECO:0000256" key="2">
    <source>
        <dbReference type="ARBA" id="ARBA00022692"/>
    </source>
</evidence>
<dbReference type="InterPro" id="IPR050382">
    <property type="entry name" value="MFS_Na/Anion_cotransporter"/>
</dbReference>
<evidence type="ECO:0000313" key="7">
    <source>
        <dbReference type="Proteomes" id="UP000316759"/>
    </source>
</evidence>
<evidence type="ECO:0000256" key="3">
    <source>
        <dbReference type="ARBA" id="ARBA00022989"/>
    </source>
</evidence>
<dbReference type="AlphaFoldDB" id="A0A504Y8D3"/>
<keyword evidence="2 5" id="KW-0812">Transmembrane</keyword>